<feature type="transmembrane region" description="Helical" evidence="7">
    <location>
        <begin position="245"/>
        <end position="267"/>
    </location>
</feature>
<gene>
    <name evidence="10" type="ORF">ACFFHM_19735</name>
</gene>
<organism evidence="10 11">
    <name type="scientific">Halalkalibacter kiskunsagensis</name>
    <dbReference type="NCBI Taxonomy" id="1548599"/>
    <lineage>
        <taxon>Bacteria</taxon>
        <taxon>Bacillati</taxon>
        <taxon>Bacillota</taxon>
        <taxon>Bacilli</taxon>
        <taxon>Bacillales</taxon>
        <taxon>Bacillaceae</taxon>
        <taxon>Halalkalibacter</taxon>
    </lineage>
</organism>
<dbReference type="InterPro" id="IPR035906">
    <property type="entry name" value="MetI-like_sf"/>
</dbReference>
<dbReference type="PANTHER" id="PTHR30151">
    <property type="entry name" value="ALKANE SULFONATE ABC TRANSPORTER-RELATED, MEMBRANE SUBUNIT"/>
    <property type="match status" value="1"/>
</dbReference>
<dbReference type="CDD" id="cd06261">
    <property type="entry name" value="TM_PBP2"/>
    <property type="match status" value="1"/>
</dbReference>
<dbReference type="EMBL" id="JBHLUX010000084">
    <property type="protein sequence ID" value="MFC0472651.1"/>
    <property type="molecule type" value="Genomic_DNA"/>
</dbReference>
<keyword evidence="4 7" id="KW-0812">Transmembrane</keyword>
<evidence type="ECO:0000256" key="4">
    <source>
        <dbReference type="ARBA" id="ARBA00022692"/>
    </source>
</evidence>
<comment type="subcellular location">
    <subcellularLocation>
        <location evidence="1 7">Cell membrane</location>
        <topology evidence="1 7">Multi-pass membrane protein</topology>
    </subcellularLocation>
</comment>
<proteinExistence type="inferred from homology"/>
<feature type="region of interest" description="Disordered" evidence="8">
    <location>
        <begin position="1"/>
        <end position="20"/>
    </location>
</feature>
<feature type="transmembrane region" description="Helical" evidence="7">
    <location>
        <begin position="33"/>
        <end position="56"/>
    </location>
</feature>
<evidence type="ECO:0000313" key="11">
    <source>
        <dbReference type="Proteomes" id="UP001589838"/>
    </source>
</evidence>
<comment type="similarity">
    <text evidence="7">Belongs to the binding-protein-dependent transport system permease family.</text>
</comment>
<sequence>MRNQVEQIGQKTGKRASLPSHLDQKWKGRFSDFTIGAILPLAIILVWELFSYLGLISTFFLPSPSMIAEAFWELTNTGQISQHLGVSLGRAVLGFLLGGTLGLLSGIWVGFSRHAEDLLDPSMQMFRMIPHLAIAPLIILWFGFGEVSKILIIAKGAFFPLYIQTYLGIRGVDNKLFEVANILNFNRYAQIVKLIVPAALPNILLGLRLSLAIAWLGLVAAELIGSESGVGFLINLARQHSNTEIIFVGVIIFAVVGKLIDSFVRILERRLLKWRDSYQG</sequence>
<keyword evidence="3" id="KW-1003">Cell membrane</keyword>
<comment type="caution">
    <text evidence="10">The sequence shown here is derived from an EMBL/GenBank/DDBJ whole genome shotgun (WGS) entry which is preliminary data.</text>
</comment>
<dbReference type="Pfam" id="PF00528">
    <property type="entry name" value="BPD_transp_1"/>
    <property type="match status" value="1"/>
</dbReference>
<keyword evidence="5 7" id="KW-1133">Transmembrane helix</keyword>
<keyword evidence="11" id="KW-1185">Reference proteome</keyword>
<reference evidence="10 11" key="1">
    <citation type="submission" date="2024-09" db="EMBL/GenBank/DDBJ databases">
        <authorList>
            <person name="Sun Q."/>
            <person name="Mori K."/>
        </authorList>
    </citation>
    <scope>NUCLEOTIDE SEQUENCE [LARGE SCALE GENOMIC DNA]</scope>
    <source>
        <strain evidence="10 11">NCAIM B.02610</strain>
    </source>
</reference>
<evidence type="ECO:0000313" key="10">
    <source>
        <dbReference type="EMBL" id="MFC0472651.1"/>
    </source>
</evidence>
<evidence type="ECO:0000256" key="1">
    <source>
        <dbReference type="ARBA" id="ARBA00004651"/>
    </source>
</evidence>
<dbReference type="Proteomes" id="UP001589838">
    <property type="component" value="Unassembled WGS sequence"/>
</dbReference>
<evidence type="ECO:0000256" key="2">
    <source>
        <dbReference type="ARBA" id="ARBA00022448"/>
    </source>
</evidence>
<keyword evidence="6 7" id="KW-0472">Membrane</keyword>
<evidence type="ECO:0000256" key="8">
    <source>
        <dbReference type="SAM" id="MobiDB-lite"/>
    </source>
</evidence>
<feature type="domain" description="ABC transmembrane type-1" evidence="9">
    <location>
        <begin position="84"/>
        <end position="264"/>
    </location>
</feature>
<feature type="compositionally biased region" description="Polar residues" evidence="8">
    <location>
        <begin position="1"/>
        <end position="10"/>
    </location>
</feature>
<evidence type="ECO:0000256" key="5">
    <source>
        <dbReference type="ARBA" id="ARBA00022989"/>
    </source>
</evidence>
<evidence type="ECO:0000259" key="9">
    <source>
        <dbReference type="PROSITE" id="PS50928"/>
    </source>
</evidence>
<dbReference type="Gene3D" id="1.10.3720.10">
    <property type="entry name" value="MetI-like"/>
    <property type="match status" value="1"/>
</dbReference>
<feature type="transmembrane region" description="Helical" evidence="7">
    <location>
        <begin position="91"/>
        <end position="113"/>
    </location>
</feature>
<evidence type="ECO:0000256" key="7">
    <source>
        <dbReference type="RuleBase" id="RU363032"/>
    </source>
</evidence>
<keyword evidence="2 7" id="KW-0813">Transport</keyword>
<dbReference type="RefSeq" id="WP_335963107.1">
    <property type="nucleotide sequence ID" value="NZ_JAXBLX010000041.1"/>
</dbReference>
<feature type="transmembrane region" description="Helical" evidence="7">
    <location>
        <begin position="203"/>
        <end position="225"/>
    </location>
</feature>
<dbReference type="PANTHER" id="PTHR30151:SF38">
    <property type="entry name" value="ALIPHATIC SULFONATES TRANSPORT PERMEASE PROTEIN SSUC-RELATED"/>
    <property type="match status" value="1"/>
</dbReference>
<protein>
    <submittedName>
        <fullName evidence="10">ABC transporter permease</fullName>
    </submittedName>
</protein>
<dbReference type="InterPro" id="IPR000515">
    <property type="entry name" value="MetI-like"/>
</dbReference>
<evidence type="ECO:0000256" key="6">
    <source>
        <dbReference type="ARBA" id="ARBA00023136"/>
    </source>
</evidence>
<name>A0ABV6KLD3_9BACI</name>
<dbReference type="SUPFAM" id="SSF161098">
    <property type="entry name" value="MetI-like"/>
    <property type="match status" value="1"/>
</dbReference>
<feature type="transmembrane region" description="Helical" evidence="7">
    <location>
        <begin position="125"/>
        <end position="144"/>
    </location>
</feature>
<dbReference type="PROSITE" id="PS50928">
    <property type="entry name" value="ABC_TM1"/>
    <property type="match status" value="1"/>
</dbReference>
<accession>A0ABV6KLD3</accession>
<evidence type="ECO:0000256" key="3">
    <source>
        <dbReference type="ARBA" id="ARBA00022475"/>
    </source>
</evidence>